<dbReference type="STRING" id="765912.Thimo_1336"/>
<organism evidence="1 2">
    <name type="scientific">Thioflavicoccus mobilis 8321</name>
    <dbReference type="NCBI Taxonomy" id="765912"/>
    <lineage>
        <taxon>Bacteria</taxon>
        <taxon>Pseudomonadati</taxon>
        <taxon>Pseudomonadota</taxon>
        <taxon>Gammaproteobacteria</taxon>
        <taxon>Chromatiales</taxon>
        <taxon>Chromatiaceae</taxon>
        <taxon>Thioflavicoccus</taxon>
    </lineage>
</organism>
<evidence type="ECO:0008006" key="3">
    <source>
        <dbReference type="Google" id="ProtNLM"/>
    </source>
</evidence>
<dbReference type="HOGENOM" id="CLU_3067240_0_0_6"/>
<keyword evidence="2" id="KW-1185">Reference proteome</keyword>
<proteinExistence type="predicted"/>
<gene>
    <name evidence="1" type="ORF">Thimo_1336</name>
</gene>
<name>L0GXM8_9GAMM</name>
<accession>L0GXM8</accession>
<sequence length="53" mass="5991">MNTAEKLADAPYQIFPNDMKGHDRHPPGCMTLRVVEALSYWLSLAEVCDNVEL</sequence>
<dbReference type="RefSeq" id="WP_015280274.1">
    <property type="nucleotide sequence ID" value="NC_019940.1"/>
</dbReference>
<evidence type="ECO:0000313" key="2">
    <source>
        <dbReference type="Proteomes" id="UP000010816"/>
    </source>
</evidence>
<dbReference type="KEGG" id="tmb:Thimo_1336"/>
<evidence type="ECO:0000313" key="1">
    <source>
        <dbReference type="EMBL" id="AGA90130.1"/>
    </source>
</evidence>
<protein>
    <recommendedName>
        <fullName evidence="3">Transposase</fullName>
    </recommendedName>
</protein>
<dbReference type="Proteomes" id="UP000010816">
    <property type="component" value="Chromosome"/>
</dbReference>
<dbReference type="EMBL" id="CP003051">
    <property type="protein sequence ID" value="AGA90130.1"/>
    <property type="molecule type" value="Genomic_DNA"/>
</dbReference>
<reference evidence="1 2" key="1">
    <citation type="submission" date="2011-09" db="EMBL/GenBank/DDBJ databases">
        <title>Complete sequence of chromosome of Thioflavicoccus mobilis 8321.</title>
        <authorList>
            <consortium name="US DOE Joint Genome Institute"/>
            <person name="Lucas S."/>
            <person name="Han J."/>
            <person name="Lapidus A."/>
            <person name="Cheng J.-F."/>
            <person name="Goodwin L."/>
            <person name="Pitluck S."/>
            <person name="Peters L."/>
            <person name="Ovchinnikova G."/>
            <person name="Lu M."/>
            <person name="Detter J.C."/>
            <person name="Han C."/>
            <person name="Tapia R."/>
            <person name="Land M."/>
            <person name="Hauser L."/>
            <person name="Kyrpides N."/>
            <person name="Ivanova N."/>
            <person name="Pagani I."/>
            <person name="Vogl K."/>
            <person name="Liu Z."/>
            <person name="Imhoff J."/>
            <person name="Thiel V."/>
            <person name="Frigaard N.-U."/>
            <person name="Bryant D."/>
            <person name="Woyke T."/>
        </authorList>
    </citation>
    <scope>NUCLEOTIDE SEQUENCE [LARGE SCALE GENOMIC DNA]</scope>
    <source>
        <strain evidence="1 2">8321</strain>
    </source>
</reference>
<dbReference type="AlphaFoldDB" id="L0GXM8"/>